<evidence type="ECO:0008006" key="3">
    <source>
        <dbReference type="Google" id="ProtNLM"/>
    </source>
</evidence>
<comment type="caution">
    <text evidence="1">The sequence shown here is derived from an EMBL/GenBank/DDBJ whole genome shotgun (WGS) entry which is preliminary data.</text>
</comment>
<name>A0ABP6UHY7_9ACTN</name>
<gene>
    <name evidence="1" type="ORF">GCM10019016_139800</name>
</gene>
<evidence type="ECO:0000313" key="1">
    <source>
        <dbReference type="EMBL" id="GAA3506865.1"/>
    </source>
</evidence>
<accession>A0ABP6UHY7</accession>
<organism evidence="1 2">
    <name type="scientific">Streptomyces prasinosporus</name>
    <dbReference type="NCBI Taxonomy" id="68256"/>
    <lineage>
        <taxon>Bacteria</taxon>
        <taxon>Bacillati</taxon>
        <taxon>Actinomycetota</taxon>
        <taxon>Actinomycetes</taxon>
        <taxon>Kitasatosporales</taxon>
        <taxon>Streptomycetaceae</taxon>
        <taxon>Streptomyces</taxon>
        <taxon>Streptomyces albogriseolus group</taxon>
    </lineage>
</organism>
<reference evidence="2" key="1">
    <citation type="journal article" date="2019" name="Int. J. Syst. Evol. Microbiol.">
        <title>The Global Catalogue of Microorganisms (GCM) 10K type strain sequencing project: providing services to taxonomists for standard genome sequencing and annotation.</title>
        <authorList>
            <consortium name="The Broad Institute Genomics Platform"/>
            <consortium name="The Broad Institute Genome Sequencing Center for Infectious Disease"/>
            <person name="Wu L."/>
            <person name="Ma J."/>
        </authorList>
    </citation>
    <scope>NUCLEOTIDE SEQUENCE [LARGE SCALE GENOMIC DNA]</scope>
    <source>
        <strain evidence="2">JCM 4816</strain>
    </source>
</reference>
<proteinExistence type="predicted"/>
<protein>
    <recommendedName>
        <fullName evidence="3">Transposase</fullName>
    </recommendedName>
</protein>
<sequence length="102" mass="11203">MPSGICAKLDRYPMTRRNLSGRSHAAVKAQLPPLLPPQMPHRSGDWARVYRSATCGMISVRRKVAYRSSKASYSLLRFFGFSASGKTPGSTNTPMVTGMSPR</sequence>
<keyword evidence="2" id="KW-1185">Reference proteome</keyword>
<dbReference type="Proteomes" id="UP001501455">
    <property type="component" value="Unassembled WGS sequence"/>
</dbReference>
<dbReference type="EMBL" id="BAAAXF010000096">
    <property type="protein sequence ID" value="GAA3506865.1"/>
    <property type="molecule type" value="Genomic_DNA"/>
</dbReference>
<evidence type="ECO:0000313" key="2">
    <source>
        <dbReference type="Proteomes" id="UP001501455"/>
    </source>
</evidence>